<feature type="signal peptide" evidence="8">
    <location>
        <begin position="1"/>
        <end position="16"/>
    </location>
</feature>
<dbReference type="SUPFAM" id="SSF48726">
    <property type="entry name" value="Immunoglobulin"/>
    <property type="match status" value="2"/>
</dbReference>
<evidence type="ECO:0000256" key="8">
    <source>
        <dbReference type="SAM" id="SignalP"/>
    </source>
</evidence>
<feature type="transmembrane region" description="Helical" evidence="7">
    <location>
        <begin position="301"/>
        <end position="323"/>
    </location>
</feature>
<dbReference type="PRINTS" id="PR01537">
    <property type="entry name" value="INTRLKN1R1F"/>
</dbReference>
<reference evidence="11" key="2">
    <citation type="submission" date="2025-09" db="UniProtKB">
        <authorList>
            <consortium name="Ensembl"/>
        </authorList>
    </citation>
    <scope>IDENTIFICATION</scope>
</reference>
<feature type="domain" description="Ig-like" evidence="10">
    <location>
        <begin position="196"/>
        <end position="294"/>
    </location>
</feature>
<evidence type="ECO:0000259" key="10">
    <source>
        <dbReference type="PROSITE" id="PS50835"/>
    </source>
</evidence>
<dbReference type="InterPro" id="IPR007110">
    <property type="entry name" value="Ig-like_dom"/>
</dbReference>
<dbReference type="PANTHER" id="PTHR11890:SF6">
    <property type="entry name" value="INTERLEUKIN-18 RECEPTOR 1"/>
    <property type="match status" value="1"/>
</dbReference>
<keyword evidence="8" id="KW-0732">Signal</keyword>
<dbReference type="SMART" id="SM00255">
    <property type="entry name" value="TIR"/>
    <property type="match status" value="1"/>
</dbReference>
<dbReference type="InterPro" id="IPR035897">
    <property type="entry name" value="Toll_tir_struct_dom_sf"/>
</dbReference>
<dbReference type="InterPro" id="IPR013783">
    <property type="entry name" value="Ig-like_fold"/>
</dbReference>
<dbReference type="Proteomes" id="UP000694523">
    <property type="component" value="Unplaced"/>
</dbReference>
<proteinExistence type="inferred from homology"/>
<organism evidence="11 12">
    <name type="scientific">Neogobius melanostomus</name>
    <name type="common">round goby</name>
    <dbReference type="NCBI Taxonomy" id="47308"/>
    <lineage>
        <taxon>Eukaryota</taxon>
        <taxon>Metazoa</taxon>
        <taxon>Chordata</taxon>
        <taxon>Craniata</taxon>
        <taxon>Vertebrata</taxon>
        <taxon>Euteleostomi</taxon>
        <taxon>Actinopterygii</taxon>
        <taxon>Neopterygii</taxon>
        <taxon>Teleostei</taxon>
        <taxon>Neoteleostei</taxon>
        <taxon>Acanthomorphata</taxon>
        <taxon>Gobiaria</taxon>
        <taxon>Gobiiformes</taxon>
        <taxon>Gobioidei</taxon>
        <taxon>Gobiidae</taxon>
        <taxon>Benthophilinae</taxon>
        <taxon>Neogobiini</taxon>
        <taxon>Neogobius</taxon>
    </lineage>
</organism>
<evidence type="ECO:0000259" key="9">
    <source>
        <dbReference type="PROSITE" id="PS50104"/>
    </source>
</evidence>
<name>A0A8C6T6T1_9GOBI</name>
<dbReference type="Ensembl" id="ENSNMLT00000019242.1">
    <property type="protein sequence ID" value="ENSNMLP00000017111.1"/>
    <property type="gene ID" value="ENSNMLG00000011320.1"/>
</dbReference>
<feature type="chain" id="PRO_5034484531" description="Interleukin-18 receptor 1" evidence="8">
    <location>
        <begin position="17"/>
        <end position="508"/>
    </location>
</feature>
<keyword evidence="7" id="KW-0812">Transmembrane</keyword>
<dbReference type="AlphaFoldDB" id="A0A8C6T6T1"/>
<accession>A0A8C6T6T1</accession>
<dbReference type="InterPro" id="IPR003599">
    <property type="entry name" value="Ig_sub"/>
</dbReference>
<dbReference type="InterPro" id="IPR015621">
    <property type="entry name" value="IL-1_rcpt_fam"/>
</dbReference>
<reference evidence="11" key="1">
    <citation type="submission" date="2025-08" db="UniProtKB">
        <authorList>
            <consortium name="Ensembl"/>
        </authorList>
    </citation>
    <scope>IDENTIFICATION</scope>
</reference>
<dbReference type="Gene3D" id="3.40.50.10140">
    <property type="entry name" value="Toll/interleukin-1 receptor homology (TIR) domain"/>
    <property type="match status" value="1"/>
</dbReference>
<keyword evidence="3" id="KW-0520">NAD</keyword>
<comment type="similarity">
    <text evidence="1">Belongs to the interleukin-1 receptor family.</text>
</comment>
<keyword evidence="5" id="KW-0325">Glycoprotein</keyword>
<evidence type="ECO:0000313" key="11">
    <source>
        <dbReference type="Ensembl" id="ENSNMLP00000017111.1"/>
    </source>
</evidence>
<dbReference type="SUPFAM" id="SSF52200">
    <property type="entry name" value="Toll/Interleukin receptor TIR domain"/>
    <property type="match status" value="1"/>
</dbReference>
<evidence type="ECO:0000256" key="5">
    <source>
        <dbReference type="ARBA" id="ARBA00023180"/>
    </source>
</evidence>
<evidence type="ECO:0000313" key="12">
    <source>
        <dbReference type="Proteomes" id="UP000694523"/>
    </source>
</evidence>
<evidence type="ECO:0000256" key="4">
    <source>
        <dbReference type="ARBA" id="ARBA00023157"/>
    </source>
</evidence>
<feature type="domain" description="Ig-like" evidence="10">
    <location>
        <begin position="112"/>
        <end position="161"/>
    </location>
</feature>
<sequence length="508" mass="57019">MLRALLLLLFITTSKGVTLEKVCVKSGEIVALECSGPNKSQEIWTTPQTSDRGAMNWTADGTLVLLSASDTQQGNYTCTQGKKKTYYELIVYTTLSSDCENFTLFSLTCHIGDSCTLKCPTAFIPKVNRKGVTWSKDDKVYEGKEIYFTKVQESHRGAYSCFWSFEYNRHIYNRTFTVKLYVEPKENIKNTGIISPSPNAVFHVDVGSSLNINCTVEAQSFSQLFDEVYWIMNKSSVKKNSGLRVHTKMRIKENETITVPLIFKEVSDEDLSTVFTCKLESVSQGAIAVNITLARKARPSYVAVAVVTVVIPVVLVVSVLISIKYKIHITLFLRDTLRLRNTVSDGKRFDACIMYYTGEQGAGLSEEDKRILQNMLEDHFGYNLCLFDRDVLPGRAVADAVLECVEQSRALLMVPASPDLNSESALLSAVHEALVERQTRLVFIQNKATEKAGAHPVLPETLQLLADLGHGVTWKGSFDQSSFFWKQLRYYLPPVQQHHKITLLPQTV</sequence>
<evidence type="ECO:0008006" key="13">
    <source>
        <dbReference type="Google" id="ProtNLM"/>
    </source>
</evidence>
<keyword evidence="12" id="KW-1185">Reference proteome</keyword>
<dbReference type="PROSITE" id="PS50104">
    <property type="entry name" value="TIR"/>
    <property type="match status" value="1"/>
</dbReference>
<dbReference type="SMART" id="SM00409">
    <property type="entry name" value="IG"/>
    <property type="match status" value="3"/>
</dbReference>
<evidence type="ECO:0000256" key="3">
    <source>
        <dbReference type="ARBA" id="ARBA00023027"/>
    </source>
</evidence>
<keyword evidence="7" id="KW-0472">Membrane</keyword>
<evidence type="ECO:0000256" key="2">
    <source>
        <dbReference type="ARBA" id="ARBA00022801"/>
    </source>
</evidence>
<evidence type="ECO:0000256" key="1">
    <source>
        <dbReference type="ARBA" id="ARBA00009752"/>
    </source>
</evidence>
<keyword evidence="7" id="KW-1133">Transmembrane helix</keyword>
<dbReference type="InterPro" id="IPR036179">
    <property type="entry name" value="Ig-like_dom_sf"/>
</dbReference>
<dbReference type="Pfam" id="PF01582">
    <property type="entry name" value="TIR"/>
    <property type="match status" value="1"/>
</dbReference>
<protein>
    <recommendedName>
        <fullName evidence="13">Interleukin-18 receptor 1</fullName>
    </recommendedName>
</protein>
<evidence type="ECO:0000256" key="6">
    <source>
        <dbReference type="ARBA" id="ARBA00023319"/>
    </source>
</evidence>
<dbReference type="PROSITE" id="PS50835">
    <property type="entry name" value="IG_LIKE"/>
    <property type="match status" value="2"/>
</dbReference>
<dbReference type="PANTHER" id="PTHR11890">
    <property type="entry name" value="INTERLEUKIN-1 RECEPTOR FAMILY MEMBER"/>
    <property type="match status" value="1"/>
</dbReference>
<keyword evidence="6" id="KW-0393">Immunoglobulin domain</keyword>
<keyword evidence="2" id="KW-0378">Hydrolase</keyword>
<dbReference type="Gene3D" id="2.60.40.10">
    <property type="entry name" value="Immunoglobulins"/>
    <property type="match status" value="3"/>
</dbReference>
<evidence type="ECO:0000256" key="7">
    <source>
        <dbReference type="SAM" id="Phobius"/>
    </source>
</evidence>
<feature type="domain" description="TIR" evidence="9">
    <location>
        <begin position="347"/>
        <end position="492"/>
    </location>
</feature>
<keyword evidence="4" id="KW-1015">Disulfide bond</keyword>
<dbReference type="GO" id="GO:0007165">
    <property type="term" value="P:signal transduction"/>
    <property type="evidence" value="ECO:0007669"/>
    <property type="project" value="InterPro"/>
</dbReference>
<dbReference type="GO" id="GO:0016787">
    <property type="term" value="F:hydrolase activity"/>
    <property type="evidence" value="ECO:0007669"/>
    <property type="project" value="UniProtKB-KW"/>
</dbReference>
<dbReference type="InterPro" id="IPR000157">
    <property type="entry name" value="TIR_dom"/>
</dbReference>